<evidence type="ECO:0000313" key="1">
    <source>
        <dbReference type="EMBL" id="TKR93431.1"/>
    </source>
</evidence>
<dbReference type="EMBL" id="AZBU02000002">
    <property type="protein sequence ID" value="TKR93431.1"/>
    <property type="molecule type" value="Genomic_DNA"/>
</dbReference>
<comment type="caution">
    <text evidence="1">The sequence shown here is derived from an EMBL/GenBank/DDBJ whole genome shotgun (WGS) entry which is preliminary data.</text>
</comment>
<keyword evidence="2" id="KW-1185">Reference proteome</keyword>
<evidence type="ECO:0000313" key="2">
    <source>
        <dbReference type="Proteomes" id="UP000298663"/>
    </source>
</evidence>
<sequence>MSKPMLSLYKSSQTDLSTDHFSYPPLHLNHARHLLRFPTFGRQLTHFGQTRISYVLSSLFSRTSQLIRETFPQFFQHLEDLPEIEEGDFNEEFEENNVDFDTPIAVEFDPSGNIWIENEEIELEELELGLDDNNNVHWIVHQGAFLFHDGRNQVLGERATVFWVAAVDDEEDFE</sequence>
<gene>
    <name evidence="1" type="ORF">L596_007889</name>
</gene>
<name>A0A4U5PBA7_STECR</name>
<reference evidence="1 2" key="1">
    <citation type="journal article" date="2015" name="Genome Biol.">
        <title>Comparative genomics of Steinernema reveals deeply conserved gene regulatory networks.</title>
        <authorList>
            <person name="Dillman A.R."/>
            <person name="Macchietto M."/>
            <person name="Porter C.F."/>
            <person name="Rogers A."/>
            <person name="Williams B."/>
            <person name="Antoshechkin I."/>
            <person name="Lee M.M."/>
            <person name="Goodwin Z."/>
            <person name="Lu X."/>
            <person name="Lewis E.E."/>
            <person name="Goodrich-Blair H."/>
            <person name="Stock S.P."/>
            <person name="Adams B.J."/>
            <person name="Sternberg P.W."/>
            <person name="Mortazavi A."/>
        </authorList>
    </citation>
    <scope>NUCLEOTIDE SEQUENCE [LARGE SCALE GENOMIC DNA]</scope>
    <source>
        <strain evidence="1 2">ALL</strain>
    </source>
</reference>
<reference evidence="1 2" key="2">
    <citation type="journal article" date="2019" name="G3 (Bethesda)">
        <title>Hybrid Assembly of the Genome of the Entomopathogenic Nematode Steinernema carpocapsae Identifies the X-Chromosome.</title>
        <authorList>
            <person name="Serra L."/>
            <person name="Macchietto M."/>
            <person name="Macias-Munoz A."/>
            <person name="McGill C.J."/>
            <person name="Rodriguez I.M."/>
            <person name="Rodriguez B."/>
            <person name="Murad R."/>
            <person name="Mortazavi A."/>
        </authorList>
    </citation>
    <scope>NUCLEOTIDE SEQUENCE [LARGE SCALE GENOMIC DNA]</scope>
    <source>
        <strain evidence="1 2">ALL</strain>
    </source>
</reference>
<dbReference type="AlphaFoldDB" id="A0A4U5PBA7"/>
<protein>
    <submittedName>
        <fullName evidence="1">Uncharacterized protein</fullName>
    </submittedName>
</protein>
<organism evidence="1 2">
    <name type="scientific">Steinernema carpocapsae</name>
    <name type="common">Entomopathogenic nematode</name>
    <dbReference type="NCBI Taxonomy" id="34508"/>
    <lineage>
        <taxon>Eukaryota</taxon>
        <taxon>Metazoa</taxon>
        <taxon>Ecdysozoa</taxon>
        <taxon>Nematoda</taxon>
        <taxon>Chromadorea</taxon>
        <taxon>Rhabditida</taxon>
        <taxon>Tylenchina</taxon>
        <taxon>Panagrolaimomorpha</taxon>
        <taxon>Strongyloidoidea</taxon>
        <taxon>Steinernematidae</taxon>
        <taxon>Steinernema</taxon>
    </lineage>
</organism>
<proteinExistence type="predicted"/>
<accession>A0A4U5PBA7</accession>
<dbReference type="Proteomes" id="UP000298663">
    <property type="component" value="Unassembled WGS sequence"/>
</dbReference>